<sequence length="150" mass="17042">MKLSTKGRYGVRAMFELAMRYGAGPVSLRSIAERQGLSEHYLEQLIAVLRKAGLVKSVRGAYGGYLLAQEPKDITIGDIIRTLEGPVAPVECVGDEEYECEKVEVCVTRIIWEKLKEKIDEVLDEMTLEDLCQYALEKKHEKDEGFMYHI</sequence>
<dbReference type="InterPro" id="IPR036390">
    <property type="entry name" value="WH_DNA-bd_sf"/>
</dbReference>
<evidence type="ECO:0000313" key="3">
    <source>
        <dbReference type="Proteomes" id="UP000267250"/>
    </source>
</evidence>
<dbReference type="AlphaFoldDB" id="A0A3S9SXL5"/>
<dbReference type="PANTHER" id="PTHR33221:SF5">
    <property type="entry name" value="HTH-TYPE TRANSCRIPTIONAL REGULATOR ISCR"/>
    <property type="match status" value="1"/>
</dbReference>
<dbReference type="NCBIfam" id="TIGR00738">
    <property type="entry name" value="rrf2_super"/>
    <property type="match status" value="1"/>
</dbReference>
<keyword evidence="1" id="KW-0238">DNA-binding</keyword>
<evidence type="ECO:0000256" key="1">
    <source>
        <dbReference type="ARBA" id="ARBA00023125"/>
    </source>
</evidence>
<dbReference type="OrthoDB" id="9808360at2"/>
<accession>A0A3S9SXL5</accession>
<dbReference type="InterPro" id="IPR030489">
    <property type="entry name" value="TR_Rrf2-type_CS"/>
</dbReference>
<dbReference type="EMBL" id="CP016379">
    <property type="protein sequence ID" value="AZR73083.1"/>
    <property type="molecule type" value="Genomic_DNA"/>
</dbReference>
<reference evidence="2 3" key="1">
    <citation type="submission" date="2016-07" db="EMBL/GenBank/DDBJ databases">
        <title>Genome and transcriptome analysis of iron-reducing fermentative bacteria Anoxybacter fermentans.</title>
        <authorList>
            <person name="Zeng X."/>
            <person name="Shao Z."/>
        </authorList>
    </citation>
    <scope>NUCLEOTIDE SEQUENCE [LARGE SCALE GENOMIC DNA]</scope>
    <source>
        <strain evidence="2 3">DY22613</strain>
    </source>
</reference>
<dbReference type="GO" id="GO:0003677">
    <property type="term" value="F:DNA binding"/>
    <property type="evidence" value="ECO:0007669"/>
    <property type="project" value="UniProtKB-KW"/>
</dbReference>
<dbReference type="PROSITE" id="PS51197">
    <property type="entry name" value="HTH_RRF2_2"/>
    <property type="match status" value="1"/>
</dbReference>
<proteinExistence type="predicted"/>
<protein>
    <submittedName>
        <fullName evidence="2">Rrf2 family transcriptional regulator</fullName>
    </submittedName>
</protein>
<dbReference type="GO" id="GO:0005829">
    <property type="term" value="C:cytosol"/>
    <property type="evidence" value="ECO:0007669"/>
    <property type="project" value="TreeGrafter"/>
</dbReference>
<organism evidence="2 3">
    <name type="scientific">Anoxybacter fermentans</name>
    <dbReference type="NCBI Taxonomy" id="1323375"/>
    <lineage>
        <taxon>Bacteria</taxon>
        <taxon>Bacillati</taxon>
        <taxon>Bacillota</taxon>
        <taxon>Clostridia</taxon>
        <taxon>Halanaerobiales</taxon>
        <taxon>Anoxybacter</taxon>
    </lineage>
</organism>
<dbReference type="RefSeq" id="WP_127016414.1">
    <property type="nucleotide sequence ID" value="NZ_CP016379.1"/>
</dbReference>
<dbReference type="PANTHER" id="PTHR33221">
    <property type="entry name" value="WINGED HELIX-TURN-HELIX TRANSCRIPTIONAL REGULATOR, RRF2 FAMILY"/>
    <property type="match status" value="1"/>
</dbReference>
<name>A0A3S9SXL5_9FIRM</name>
<dbReference type="Gene3D" id="1.10.10.10">
    <property type="entry name" value="Winged helix-like DNA-binding domain superfamily/Winged helix DNA-binding domain"/>
    <property type="match status" value="1"/>
</dbReference>
<dbReference type="SUPFAM" id="SSF46785">
    <property type="entry name" value="Winged helix' DNA-binding domain"/>
    <property type="match status" value="1"/>
</dbReference>
<dbReference type="Proteomes" id="UP000267250">
    <property type="component" value="Chromosome"/>
</dbReference>
<gene>
    <name evidence="2" type="ORF">BBF96_06600</name>
</gene>
<dbReference type="FunFam" id="1.10.10.10:FF:000164">
    <property type="entry name" value="Transcriptional regulator, Rrf2 family"/>
    <property type="match status" value="1"/>
</dbReference>
<dbReference type="InterPro" id="IPR036388">
    <property type="entry name" value="WH-like_DNA-bd_sf"/>
</dbReference>
<dbReference type="KEGG" id="aft:BBF96_06600"/>
<keyword evidence="3" id="KW-1185">Reference proteome</keyword>
<dbReference type="PROSITE" id="PS01332">
    <property type="entry name" value="HTH_RRF2_1"/>
    <property type="match status" value="1"/>
</dbReference>
<dbReference type="GO" id="GO:0003700">
    <property type="term" value="F:DNA-binding transcription factor activity"/>
    <property type="evidence" value="ECO:0007669"/>
    <property type="project" value="TreeGrafter"/>
</dbReference>
<evidence type="ECO:0000313" key="2">
    <source>
        <dbReference type="EMBL" id="AZR73083.1"/>
    </source>
</evidence>
<dbReference type="InterPro" id="IPR000944">
    <property type="entry name" value="Tscrpt_reg_Rrf2"/>
</dbReference>
<dbReference type="Pfam" id="PF02082">
    <property type="entry name" value="Rrf2"/>
    <property type="match status" value="1"/>
</dbReference>